<accession>A0A5C0B6Y2</accession>
<sequence length="177" mass="19579">MSSQTTSGPQPAPLALNTHTTYASLVNADEDMIGHVAYALYKRDKLKFCDSIVALHQRPASASEVDVFIHSANLPTRVESYRTEAEQLLERFSEAVLDVTLRQLQDEMNRELVRQLKESKSFSKAVVENLVANMLAIAVTALFVLILYASRIGVVPLIGDIFGFDVKEKTAVVQPQS</sequence>
<evidence type="ECO:0000313" key="2">
    <source>
        <dbReference type="EMBL" id="QEI08741.1"/>
    </source>
</evidence>
<dbReference type="OrthoDB" id="5465455at2"/>
<feature type="transmembrane region" description="Helical" evidence="1">
    <location>
        <begin position="130"/>
        <end position="149"/>
    </location>
</feature>
<dbReference type="AlphaFoldDB" id="A0A5C0B6Y2"/>
<reference evidence="2 3" key="1">
    <citation type="submission" date="2019-08" db="EMBL/GenBank/DDBJ databases">
        <title>Amphibian skin-associated Pigmentiphaga: genome sequence and occurrence across geography and hosts.</title>
        <authorList>
            <person name="Bletz M.C."/>
            <person name="Bunk B."/>
            <person name="Sproeer C."/>
            <person name="Biwer P."/>
            <person name="Reiter S."/>
            <person name="Rabemananjara F.C.E."/>
            <person name="Schulz S."/>
            <person name="Overmann J."/>
            <person name="Vences M."/>
        </authorList>
    </citation>
    <scope>NUCLEOTIDE SEQUENCE [LARGE SCALE GENOMIC DNA]</scope>
    <source>
        <strain evidence="2 3">Mada1488</strain>
    </source>
</reference>
<organism evidence="2 3">
    <name type="scientific">Pigmentiphaga aceris</name>
    <dbReference type="NCBI Taxonomy" id="1940612"/>
    <lineage>
        <taxon>Bacteria</taxon>
        <taxon>Pseudomonadati</taxon>
        <taxon>Pseudomonadota</taxon>
        <taxon>Betaproteobacteria</taxon>
        <taxon>Burkholderiales</taxon>
        <taxon>Alcaligenaceae</taxon>
        <taxon>Pigmentiphaga</taxon>
    </lineage>
</organism>
<keyword evidence="1" id="KW-0472">Membrane</keyword>
<protein>
    <submittedName>
        <fullName evidence="2">Uncharacterized protein</fullName>
    </submittedName>
</protein>
<proteinExistence type="predicted"/>
<name>A0A5C0B6Y2_9BURK</name>
<dbReference type="KEGG" id="pacr:FXN63_25005"/>
<gene>
    <name evidence="2" type="ORF">FXN63_25005</name>
</gene>
<evidence type="ECO:0000313" key="3">
    <source>
        <dbReference type="Proteomes" id="UP000325161"/>
    </source>
</evidence>
<dbReference type="RefSeq" id="WP_148818212.1">
    <property type="nucleotide sequence ID" value="NZ_CP043046.1"/>
</dbReference>
<keyword evidence="1" id="KW-1133">Transmembrane helix</keyword>
<keyword evidence="3" id="KW-1185">Reference proteome</keyword>
<keyword evidence="1" id="KW-0812">Transmembrane</keyword>
<evidence type="ECO:0000256" key="1">
    <source>
        <dbReference type="SAM" id="Phobius"/>
    </source>
</evidence>
<dbReference type="EMBL" id="CP043046">
    <property type="protein sequence ID" value="QEI08741.1"/>
    <property type="molecule type" value="Genomic_DNA"/>
</dbReference>
<dbReference type="Proteomes" id="UP000325161">
    <property type="component" value="Chromosome"/>
</dbReference>